<keyword evidence="2 5" id="KW-0238">DNA-binding</keyword>
<dbReference type="PROSITE" id="PS50932">
    <property type="entry name" value="HTH_LACI_2"/>
    <property type="match status" value="1"/>
</dbReference>
<dbReference type="InterPro" id="IPR010982">
    <property type="entry name" value="Lambda_DNA-bd_dom_sf"/>
</dbReference>
<comment type="caution">
    <text evidence="5">The sequence shown here is derived from an EMBL/GenBank/DDBJ whole genome shotgun (WGS) entry which is preliminary data.</text>
</comment>
<dbReference type="PANTHER" id="PTHR30146:SF144">
    <property type="entry name" value="LACI-FAMILY TRANSCRIPTION REGULATOR"/>
    <property type="match status" value="1"/>
</dbReference>
<sequence>MAKNKKTTIQDLANYANVSIGTIDRVIHNRGKVSEAKRKKVEEAIKKLGFNPNLLARTLALGQQFMVCSLLPEASSPDSYWTLPKKGIAQAVEGHRDFGMQLEVFEYSLFDETSFVKMADAIIEKNPSGVILAPLFEKESHNFIDKLEERDIPYVFIDANIADRKNLSYIGPHLKGSGFIAGKLLNSILGPSDDILIIHIVKGLENSAHTAIVEKGFKEFFQAMEGKVRGKISSITIPTTVESELNRELTKYYIKNPGVKGVFVSNSRAHLISRYHALHDLDIKVVGFDTVPGNLTELKKGHIDYIISQRPVFQGVTAVRVLFDFFVYKKLPESVQFVPLDIIIKENVDYYINFQYQ</sequence>
<dbReference type="OrthoDB" id="628703at2"/>
<feature type="domain" description="HTH lacI-type" evidence="4">
    <location>
        <begin position="7"/>
        <end position="61"/>
    </location>
</feature>
<dbReference type="GO" id="GO:0003700">
    <property type="term" value="F:DNA-binding transcription factor activity"/>
    <property type="evidence" value="ECO:0007669"/>
    <property type="project" value="TreeGrafter"/>
</dbReference>
<evidence type="ECO:0000256" key="1">
    <source>
        <dbReference type="ARBA" id="ARBA00023015"/>
    </source>
</evidence>
<dbReference type="RefSeq" id="WP_126163265.1">
    <property type="nucleotide sequence ID" value="NZ_RQPJ01000015.1"/>
</dbReference>
<organism evidence="5 6">
    <name type="scientific">Arenibacter aquaticus</name>
    <dbReference type="NCBI Taxonomy" id="2489054"/>
    <lineage>
        <taxon>Bacteria</taxon>
        <taxon>Pseudomonadati</taxon>
        <taxon>Bacteroidota</taxon>
        <taxon>Flavobacteriia</taxon>
        <taxon>Flavobacteriales</taxon>
        <taxon>Flavobacteriaceae</taxon>
        <taxon>Arenibacter</taxon>
    </lineage>
</organism>
<dbReference type="Pfam" id="PF13407">
    <property type="entry name" value="Peripla_BP_4"/>
    <property type="match status" value="1"/>
</dbReference>
<evidence type="ECO:0000256" key="2">
    <source>
        <dbReference type="ARBA" id="ARBA00023125"/>
    </source>
</evidence>
<evidence type="ECO:0000256" key="3">
    <source>
        <dbReference type="ARBA" id="ARBA00023163"/>
    </source>
</evidence>
<evidence type="ECO:0000313" key="5">
    <source>
        <dbReference type="EMBL" id="RTE52636.1"/>
    </source>
</evidence>
<dbReference type="Gene3D" id="3.40.50.2300">
    <property type="match status" value="2"/>
</dbReference>
<evidence type="ECO:0000313" key="6">
    <source>
        <dbReference type="Proteomes" id="UP000267585"/>
    </source>
</evidence>
<protein>
    <submittedName>
        <fullName evidence="5">LacI family DNA-binding transcriptional regulator</fullName>
    </submittedName>
</protein>
<dbReference type="PROSITE" id="PS00356">
    <property type="entry name" value="HTH_LACI_1"/>
    <property type="match status" value="1"/>
</dbReference>
<accession>A0A3S0BVM1</accession>
<gene>
    <name evidence="5" type="ORF">EHW67_15325</name>
</gene>
<proteinExistence type="predicted"/>
<dbReference type="SUPFAM" id="SSF47413">
    <property type="entry name" value="lambda repressor-like DNA-binding domains"/>
    <property type="match status" value="1"/>
</dbReference>
<dbReference type="SUPFAM" id="SSF53822">
    <property type="entry name" value="Periplasmic binding protein-like I"/>
    <property type="match status" value="1"/>
</dbReference>
<keyword evidence="6" id="KW-1185">Reference proteome</keyword>
<dbReference type="InterPro" id="IPR000843">
    <property type="entry name" value="HTH_LacI"/>
</dbReference>
<dbReference type="PANTHER" id="PTHR30146">
    <property type="entry name" value="LACI-RELATED TRANSCRIPTIONAL REPRESSOR"/>
    <property type="match status" value="1"/>
</dbReference>
<dbReference type="InterPro" id="IPR025997">
    <property type="entry name" value="SBP_2_dom"/>
</dbReference>
<dbReference type="EMBL" id="RQPJ01000015">
    <property type="protein sequence ID" value="RTE52636.1"/>
    <property type="molecule type" value="Genomic_DNA"/>
</dbReference>
<dbReference type="AlphaFoldDB" id="A0A3S0BVM1"/>
<dbReference type="CDD" id="cd01392">
    <property type="entry name" value="HTH_LacI"/>
    <property type="match status" value="1"/>
</dbReference>
<keyword evidence="1" id="KW-0805">Transcription regulation</keyword>
<dbReference type="Gene3D" id="1.10.260.40">
    <property type="entry name" value="lambda repressor-like DNA-binding domains"/>
    <property type="match status" value="1"/>
</dbReference>
<dbReference type="Proteomes" id="UP000267585">
    <property type="component" value="Unassembled WGS sequence"/>
</dbReference>
<reference evidence="5 6" key="1">
    <citation type="submission" date="2018-11" db="EMBL/GenBank/DDBJ databases">
        <title>Arenibacter aquaticus sp.nov., a marine bacterium isolated from surface seawater in the South China Sea.</title>
        <authorList>
            <person name="Guo J."/>
            <person name="Sun J."/>
        </authorList>
    </citation>
    <scope>NUCLEOTIDE SEQUENCE [LARGE SCALE GENOMIC DNA]</scope>
    <source>
        <strain evidence="5 6">GUO666</strain>
    </source>
</reference>
<dbReference type="GO" id="GO:0000976">
    <property type="term" value="F:transcription cis-regulatory region binding"/>
    <property type="evidence" value="ECO:0007669"/>
    <property type="project" value="TreeGrafter"/>
</dbReference>
<keyword evidence="3" id="KW-0804">Transcription</keyword>
<evidence type="ECO:0000259" key="4">
    <source>
        <dbReference type="PROSITE" id="PS50932"/>
    </source>
</evidence>
<dbReference type="SMART" id="SM00354">
    <property type="entry name" value="HTH_LACI"/>
    <property type="match status" value="1"/>
</dbReference>
<name>A0A3S0BVM1_9FLAO</name>
<dbReference type="Pfam" id="PF00356">
    <property type="entry name" value="LacI"/>
    <property type="match status" value="1"/>
</dbReference>
<dbReference type="InterPro" id="IPR028082">
    <property type="entry name" value="Peripla_BP_I"/>
</dbReference>